<protein>
    <submittedName>
        <fullName evidence="7">N-acetyltransferase</fullName>
    </submittedName>
</protein>
<dbReference type="PANTHER" id="PTHR36449:SF1">
    <property type="entry name" value="ACETYLTRANSFERASE"/>
    <property type="match status" value="1"/>
</dbReference>
<sequence length="204" mass="23737">MGFLDERCLFQELTDEKIAASKPFYCGNNDLDEFFHEDVTKFSYNLMGKSYCFVLEEDPSIIVCAFTVSNDSIRVYDLPRSRRDYMKHMTHKHMRRYPGVLVGRLAVNQEYSHKGIGSEALLFIKQWFLSLDNKTGCRFVVVDAVNDPNVLQFYQKNGFVFLFTSEEQEFIYTGGKKGEPVELDTRLMYFDLMDLSTSDANNNR</sequence>
<keyword evidence="4" id="KW-0012">Acyltransferase</keyword>
<dbReference type="PROSITE" id="PS51186">
    <property type="entry name" value="GNAT"/>
    <property type="match status" value="1"/>
</dbReference>
<evidence type="ECO:0000256" key="2">
    <source>
        <dbReference type="ARBA" id="ARBA00022649"/>
    </source>
</evidence>
<proteinExistence type="predicted"/>
<evidence type="ECO:0000256" key="4">
    <source>
        <dbReference type="ARBA" id="ARBA00023315"/>
    </source>
</evidence>
<dbReference type="InterPro" id="IPR000182">
    <property type="entry name" value="GNAT_dom"/>
</dbReference>
<keyword evidence="3" id="KW-0808">Transferase</keyword>
<dbReference type="GO" id="GO:0016747">
    <property type="term" value="F:acyltransferase activity, transferring groups other than amino-acyl groups"/>
    <property type="evidence" value="ECO:0007669"/>
    <property type="project" value="InterPro"/>
</dbReference>
<evidence type="ECO:0000256" key="1">
    <source>
        <dbReference type="ARBA" id="ARBA00022491"/>
    </source>
</evidence>
<comment type="catalytic activity">
    <reaction evidence="5">
        <text>glycyl-tRNA(Gly) + acetyl-CoA = N-acetylglycyl-tRNA(Gly) + CoA + H(+)</text>
        <dbReference type="Rhea" id="RHEA:81867"/>
        <dbReference type="Rhea" id="RHEA-COMP:9683"/>
        <dbReference type="Rhea" id="RHEA-COMP:19766"/>
        <dbReference type="ChEBI" id="CHEBI:15378"/>
        <dbReference type="ChEBI" id="CHEBI:57287"/>
        <dbReference type="ChEBI" id="CHEBI:57288"/>
        <dbReference type="ChEBI" id="CHEBI:78522"/>
        <dbReference type="ChEBI" id="CHEBI:232036"/>
    </reaction>
</comment>
<dbReference type="GeneID" id="72468304"/>
<evidence type="ECO:0000313" key="8">
    <source>
        <dbReference type="Proteomes" id="UP000825483"/>
    </source>
</evidence>
<comment type="caution">
    <text evidence="7">The sequence shown here is derived from an EMBL/GenBank/DDBJ whole genome shotgun (WGS) entry which is preliminary data.</text>
</comment>
<evidence type="ECO:0000313" key="7">
    <source>
        <dbReference type="EMBL" id="GJG57396.1"/>
    </source>
</evidence>
<accession>A0A9R1CU27</accession>
<dbReference type="RefSeq" id="WP_223929597.1">
    <property type="nucleotide sequence ID" value="NZ_BPTU01000003.1"/>
</dbReference>
<dbReference type="AlphaFoldDB" id="A0A9R1CU27"/>
<dbReference type="PANTHER" id="PTHR36449">
    <property type="entry name" value="ACETYLTRANSFERASE-RELATED"/>
    <property type="match status" value="1"/>
</dbReference>
<keyword evidence="1" id="KW-0678">Repressor</keyword>
<organism evidence="7 8">
    <name type="scientific">Prevotella lacticifex</name>
    <dbReference type="NCBI Taxonomy" id="2854755"/>
    <lineage>
        <taxon>Bacteria</taxon>
        <taxon>Pseudomonadati</taxon>
        <taxon>Bacteroidota</taxon>
        <taxon>Bacteroidia</taxon>
        <taxon>Bacteroidales</taxon>
        <taxon>Prevotellaceae</taxon>
        <taxon>Prevotella</taxon>
    </lineage>
</organism>
<evidence type="ECO:0000256" key="3">
    <source>
        <dbReference type="ARBA" id="ARBA00022679"/>
    </source>
</evidence>
<feature type="domain" description="N-acetyltransferase" evidence="6">
    <location>
        <begin position="8"/>
        <end position="179"/>
    </location>
</feature>
<dbReference type="EMBL" id="BPUB01000001">
    <property type="protein sequence ID" value="GJG57396.1"/>
    <property type="molecule type" value="Genomic_DNA"/>
</dbReference>
<gene>
    <name evidence="7" type="ORF">PRLR5076_02470</name>
</gene>
<dbReference type="Proteomes" id="UP000825483">
    <property type="component" value="Unassembled WGS sequence"/>
</dbReference>
<keyword evidence="8" id="KW-1185">Reference proteome</keyword>
<evidence type="ECO:0000256" key="5">
    <source>
        <dbReference type="ARBA" id="ARBA00049880"/>
    </source>
</evidence>
<name>A0A9R1CU27_9BACT</name>
<keyword evidence="2" id="KW-1277">Toxin-antitoxin system</keyword>
<dbReference type="Gene3D" id="3.40.630.30">
    <property type="match status" value="1"/>
</dbReference>
<dbReference type="SUPFAM" id="SSF55729">
    <property type="entry name" value="Acyl-CoA N-acyltransferases (Nat)"/>
    <property type="match status" value="1"/>
</dbReference>
<dbReference type="InterPro" id="IPR016181">
    <property type="entry name" value="Acyl_CoA_acyltransferase"/>
</dbReference>
<reference evidence="7" key="1">
    <citation type="journal article" date="2022" name="Int. J. Syst. Evol. Microbiol.">
        <title>Prevotella lacticifex sp. nov., isolated from the rumen of cows.</title>
        <authorList>
            <person name="Shinkai T."/>
            <person name="Ikeyama N."/>
            <person name="Kumagai M."/>
            <person name="Ohmori H."/>
            <person name="Sakamoto M."/>
            <person name="Ohkuma M."/>
            <person name="Mitsumori M."/>
        </authorList>
    </citation>
    <scope>NUCLEOTIDE SEQUENCE</scope>
    <source>
        <strain evidence="7">R5076</strain>
    </source>
</reference>
<evidence type="ECO:0000259" key="6">
    <source>
        <dbReference type="PROSITE" id="PS51186"/>
    </source>
</evidence>
<dbReference type="Pfam" id="PF13508">
    <property type="entry name" value="Acetyltransf_7"/>
    <property type="match status" value="1"/>
</dbReference>